<keyword evidence="3" id="KW-0238">DNA-binding</keyword>
<evidence type="ECO:0000256" key="1">
    <source>
        <dbReference type="ARBA" id="ARBA00004123"/>
    </source>
</evidence>
<keyword evidence="4" id="KW-0804">Transcription</keyword>
<keyword evidence="5" id="KW-0539">Nucleus</keyword>
<dbReference type="EMBL" id="CP126223">
    <property type="protein sequence ID" value="WIA23300.1"/>
    <property type="molecule type" value="Genomic_DNA"/>
</dbReference>
<gene>
    <name evidence="8" type="ORF">OEZ85_000068</name>
</gene>
<organism evidence="8 9">
    <name type="scientific">Tetradesmus obliquus</name>
    <name type="common">Green alga</name>
    <name type="synonym">Acutodesmus obliquus</name>
    <dbReference type="NCBI Taxonomy" id="3088"/>
    <lineage>
        <taxon>Eukaryota</taxon>
        <taxon>Viridiplantae</taxon>
        <taxon>Chlorophyta</taxon>
        <taxon>core chlorophytes</taxon>
        <taxon>Chlorophyceae</taxon>
        <taxon>CS clade</taxon>
        <taxon>Sphaeropleales</taxon>
        <taxon>Scenedesmaceae</taxon>
        <taxon>Tetradesmus</taxon>
    </lineage>
</organism>
<keyword evidence="9" id="KW-1185">Reference proteome</keyword>
<evidence type="ECO:0000259" key="7">
    <source>
        <dbReference type="PROSITE" id="PS51032"/>
    </source>
</evidence>
<evidence type="ECO:0000313" key="8">
    <source>
        <dbReference type="EMBL" id="WIA23300.1"/>
    </source>
</evidence>
<feature type="domain" description="AP2/ERF" evidence="7">
    <location>
        <begin position="19"/>
        <end position="75"/>
    </location>
</feature>
<dbReference type="InterPro" id="IPR036955">
    <property type="entry name" value="AP2/ERF_dom_sf"/>
</dbReference>
<name>A0ABY8UQA0_TETOB</name>
<dbReference type="Gene3D" id="3.30.730.10">
    <property type="entry name" value="AP2/ERF domain"/>
    <property type="match status" value="1"/>
</dbReference>
<dbReference type="InterPro" id="IPR001471">
    <property type="entry name" value="AP2/ERF_dom"/>
</dbReference>
<dbReference type="InterPro" id="IPR016177">
    <property type="entry name" value="DNA-bd_dom_sf"/>
</dbReference>
<comment type="subcellular location">
    <subcellularLocation>
        <location evidence="1">Nucleus</location>
    </subcellularLocation>
</comment>
<evidence type="ECO:0000256" key="4">
    <source>
        <dbReference type="ARBA" id="ARBA00023163"/>
    </source>
</evidence>
<dbReference type="Proteomes" id="UP001244341">
    <property type="component" value="Chromosome 16b"/>
</dbReference>
<dbReference type="SMART" id="SM00380">
    <property type="entry name" value="AP2"/>
    <property type="match status" value="1"/>
</dbReference>
<proteinExistence type="predicted"/>
<evidence type="ECO:0000256" key="2">
    <source>
        <dbReference type="ARBA" id="ARBA00023015"/>
    </source>
</evidence>
<protein>
    <recommendedName>
        <fullName evidence="7">AP2/ERF domain-containing protein</fullName>
    </recommendedName>
</protein>
<accession>A0ABY8UQA0</accession>
<evidence type="ECO:0000256" key="5">
    <source>
        <dbReference type="ARBA" id="ARBA00023242"/>
    </source>
</evidence>
<feature type="region of interest" description="Disordered" evidence="6">
    <location>
        <begin position="105"/>
        <end position="129"/>
    </location>
</feature>
<dbReference type="PROSITE" id="PS51032">
    <property type="entry name" value="AP2_ERF"/>
    <property type="match status" value="1"/>
</dbReference>
<reference evidence="8 9" key="1">
    <citation type="submission" date="2023-05" db="EMBL/GenBank/DDBJ databases">
        <title>A 100% complete, gapless, phased diploid assembly of the Scenedesmus obliquus UTEX 3031 genome.</title>
        <authorList>
            <person name="Biondi T.C."/>
            <person name="Hanschen E.R."/>
            <person name="Kwon T."/>
            <person name="Eng W."/>
            <person name="Kruse C.P.S."/>
            <person name="Koehler S.I."/>
            <person name="Kunde Y."/>
            <person name="Gleasner C.D."/>
            <person name="You Mak K.T."/>
            <person name="Polle J."/>
            <person name="Hovde B.T."/>
            <person name="Starkenburg S.R."/>
        </authorList>
    </citation>
    <scope>NUCLEOTIDE SEQUENCE [LARGE SCALE GENOMIC DNA]</scope>
    <source>
        <strain evidence="8 9">DOE0152z</strain>
    </source>
</reference>
<evidence type="ECO:0000256" key="3">
    <source>
        <dbReference type="ARBA" id="ARBA00023125"/>
    </source>
</evidence>
<evidence type="ECO:0000313" key="9">
    <source>
        <dbReference type="Proteomes" id="UP001244341"/>
    </source>
</evidence>
<dbReference type="SUPFAM" id="SSF54171">
    <property type="entry name" value="DNA-binding domain"/>
    <property type="match status" value="1"/>
</dbReference>
<sequence>MKKAPSQKSRLTRKPSFGGYQGVSWDINNASWVARIRYAGNLLHVGWYYDKWAAAKAYDKAAVYLYGDSAITNFGIAACQDDPTQVSNLIIQAWKTLKAADAEAAAEATPAHANPDDRKQEAMGSVEQQQQQLLLPPVQGTQGQLSSVQGPMVLSMPLMNSLQQQQQQQQLMAGPLQVQQLDASSCMQQQQQPFLQVNDLQHLIMPTASTTAETVSSFNSSLLMPAPQIEGLLLQQQQQQLLAGTLPAQNVDVGSSMQQQQAALQADSLQHVLLPTASTTAEAVSSSGSSLMMPAPQIEGLLLQQQQQQLLAGTLPAQNVDASSSMQQQQAALQADSLQHLLLPTTSIAAEALHGGCERGQYSCGFEMFDELNDVAQA</sequence>
<evidence type="ECO:0000256" key="6">
    <source>
        <dbReference type="SAM" id="MobiDB-lite"/>
    </source>
</evidence>
<keyword evidence="2" id="KW-0805">Transcription regulation</keyword>